<organism evidence="6 7">
    <name type="scientific">Micromonospora pallida</name>
    <dbReference type="NCBI Taxonomy" id="145854"/>
    <lineage>
        <taxon>Bacteria</taxon>
        <taxon>Bacillati</taxon>
        <taxon>Actinomycetota</taxon>
        <taxon>Actinomycetes</taxon>
        <taxon>Micromonosporales</taxon>
        <taxon>Micromonosporaceae</taxon>
        <taxon>Micromonospora</taxon>
    </lineage>
</organism>
<evidence type="ECO:0000259" key="5">
    <source>
        <dbReference type="PROSITE" id="PS50977"/>
    </source>
</evidence>
<gene>
    <name evidence="6" type="ORF">GA0074692_0800</name>
</gene>
<dbReference type="PANTHER" id="PTHR30055:SF234">
    <property type="entry name" value="HTH-TYPE TRANSCRIPTIONAL REGULATOR BETI"/>
    <property type="match status" value="1"/>
</dbReference>
<evidence type="ECO:0000256" key="4">
    <source>
        <dbReference type="PROSITE-ProRule" id="PRU00335"/>
    </source>
</evidence>
<dbReference type="PROSITE" id="PS50977">
    <property type="entry name" value="HTH_TETR_2"/>
    <property type="match status" value="1"/>
</dbReference>
<dbReference type="PANTHER" id="PTHR30055">
    <property type="entry name" value="HTH-TYPE TRANSCRIPTIONAL REGULATOR RUTR"/>
    <property type="match status" value="1"/>
</dbReference>
<keyword evidence="3" id="KW-0804">Transcription</keyword>
<dbReference type="AlphaFoldDB" id="A0A1C6RSR2"/>
<reference evidence="7" key="1">
    <citation type="submission" date="2016-06" db="EMBL/GenBank/DDBJ databases">
        <authorList>
            <person name="Varghese N."/>
            <person name="Submissions Spin"/>
        </authorList>
    </citation>
    <scope>NUCLEOTIDE SEQUENCE [LARGE SCALE GENOMIC DNA]</scope>
    <source>
        <strain evidence="7">DSM 43817</strain>
    </source>
</reference>
<evidence type="ECO:0000256" key="3">
    <source>
        <dbReference type="ARBA" id="ARBA00023163"/>
    </source>
</evidence>
<keyword evidence="1" id="KW-0805">Transcription regulation</keyword>
<dbReference type="Pfam" id="PF17932">
    <property type="entry name" value="TetR_C_24"/>
    <property type="match status" value="1"/>
</dbReference>
<dbReference type="SUPFAM" id="SSF48498">
    <property type="entry name" value="Tetracyclin repressor-like, C-terminal domain"/>
    <property type="match status" value="1"/>
</dbReference>
<keyword evidence="7" id="KW-1185">Reference proteome</keyword>
<proteinExistence type="predicted"/>
<dbReference type="Pfam" id="PF00440">
    <property type="entry name" value="TetR_N"/>
    <property type="match status" value="1"/>
</dbReference>
<dbReference type="RefSeq" id="WP_176738280.1">
    <property type="nucleotide sequence ID" value="NZ_FMHW01000002.1"/>
</dbReference>
<dbReference type="InterPro" id="IPR050109">
    <property type="entry name" value="HTH-type_TetR-like_transc_reg"/>
</dbReference>
<sequence>MTDYKRNSAETEAQIYAEARRLFNLKGYVGMTLREIAAGVGIEAQSLYNYTKSKQDLVVALMRQGTLAIQEAVDKAVAEADSAPTAQLWAATFAHTEHYCSSNKVVLVREGLVHLSADRRADIVGLLKRYEETFKDILRCGMEAGEFRPLDVTPTCFAILGMGESVVNWFDPDRRLAAVDVARTYADLAVRSVARPPA</sequence>
<dbReference type="EMBL" id="FMHW01000002">
    <property type="protein sequence ID" value="SCL20177.1"/>
    <property type="molecule type" value="Genomic_DNA"/>
</dbReference>
<name>A0A1C6RSR2_9ACTN</name>
<dbReference type="InterPro" id="IPR001647">
    <property type="entry name" value="HTH_TetR"/>
</dbReference>
<accession>A0A1C6RSR2</accession>
<dbReference type="GO" id="GO:0003700">
    <property type="term" value="F:DNA-binding transcription factor activity"/>
    <property type="evidence" value="ECO:0007669"/>
    <property type="project" value="TreeGrafter"/>
</dbReference>
<dbReference type="STRING" id="145854.GA0074692_0800"/>
<evidence type="ECO:0000313" key="6">
    <source>
        <dbReference type="EMBL" id="SCL20177.1"/>
    </source>
</evidence>
<evidence type="ECO:0000256" key="1">
    <source>
        <dbReference type="ARBA" id="ARBA00023015"/>
    </source>
</evidence>
<keyword evidence="2 4" id="KW-0238">DNA-binding</keyword>
<dbReference type="InterPro" id="IPR041490">
    <property type="entry name" value="KstR2_TetR_C"/>
</dbReference>
<dbReference type="SUPFAM" id="SSF46689">
    <property type="entry name" value="Homeodomain-like"/>
    <property type="match status" value="1"/>
</dbReference>
<feature type="DNA-binding region" description="H-T-H motif" evidence="4">
    <location>
        <begin position="32"/>
        <end position="51"/>
    </location>
</feature>
<evidence type="ECO:0000256" key="2">
    <source>
        <dbReference type="ARBA" id="ARBA00023125"/>
    </source>
</evidence>
<dbReference type="InterPro" id="IPR036271">
    <property type="entry name" value="Tet_transcr_reg_TetR-rel_C_sf"/>
</dbReference>
<dbReference type="InterPro" id="IPR009057">
    <property type="entry name" value="Homeodomain-like_sf"/>
</dbReference>
<dbReference type="Gene3D" id="1.10.357.10">
    <property type="entry name" value="Tetracycline Repressor, domain 2"/>
    <property type="match status" value="1"/>
</dbReference>
<dbReference type="GO" id="GO:0000976">
    <property type="term" value="F:transcription cis-regulatory region binding"/>
    <property type="evidence" value="ECO:0007669"/>
    <property type="project" value="TreeGrafter"/>
</dbReference>
<protein>
    <submittedName>
        <fullName evidence="6">DNA-binding transcriptional regulator, AcrR family</fullName>
    </submittedName>
</protein>
<dbReference type="Proteomes" id="UP000198959">
    <property type="component" value="Unassembled WGS sequence"/>
</dbReference>
<evidence type="ECO:0000313" key="7">
    <source>
        <dbReference type="Proteomes" id="UP000198959"/>
    </source>
</evidence>
<feature type="domain" description="HTH tetR-type" evidence="5">
    <location>
        <begin position="9"/>
        <end position="69"/>
    </location>
</feature>
<dbReference type="PRINTS" id="PR00455">
    <property type="entry name" value="HTHTETR"/>
</dbReference>